<accession>A0ABX2EK57</accession>
<keyword evidence="3" id="KW-1185">Reference proteome</keyword>
<keyword evidence="1" id="KW-0472">Membrane</keyword>
<feature type="transmembrane region" description="Helical" evidence="1">
    <location>
        <begin position="51"/>
        <end position="76"/>
    </location>
</feature>
<reference evidence="2 3" key="1">
    <citation type="submission" date="2020-05" db="EMBL/GenBank/DDBJ databases">
        <title>Aquincola sp. isolate from soil.</title>
        <authorList>
            <person name="Han J."/>
            <person name="Kim D.-U."/>
        </authorList>
    </citation>
    <scope>NUCLEOTIDE SEQUENCE [LARGE SCALE GENOMIC DNA]</scope>
    <source>
        <strain evidence="2 3">S2</strain>
    </source>
</reference>
<evidence type="ECO:0000313" key="3">
    <source>
        <dbReference type="Proteomes" id="UP000737171"/>
    </source>
</evidence>
<dbReference type="RefSeq" id="WP_173125217.1">
    <property type="nucleotide sequence ID" value="NZ_JABRWJ010000005.1"/>
</dbReference>
<evidence type="ECO:0000313" key="2">
    <source>
        <dbReference type="EMBL" id="NRF68986.1"/>
    </source>
</evidence>
<proteinExistence type="predicted"/>
<dbReference type="EMBL" id="JABRWJ010000005">
    <property type="protein sequence ID" value="NRF68986.1"/>
    <property type="molecule type" value="Genomic_DNA"/>
</dbReference>
<sequence length="202" mass="22547">MLSFKFPGSRFNRGVTAMAMLVAALFCWHSWDNPGAIFAHFRKAVADGLTFATSILGFLVAGFTVFATITKIEIFVSMARIEYENTRESYLKYNLNAFVLAFVHYIALVFFCIVAQLFGQTNGVLALVLHKLTSIYPTSEQTIRAATASALFTFFAAWMVYLLVLLKSFIYNTYQVLTTAVRLELQQGQDAEQSAKGSSEQP</sequence>
<keyword evidence="1" id="KW-1133">Transmembrane helix</keyword>
<keyword evidence="1" id="KW-0812">Transmembrane</keyword>
<organism evidence="2 3">
    <name type="scientific">Pseudaquabacterium terrae</name>
    <dbReference type="NCBI Taxonomy" id="2732868"/>
    <lineage>
        <taxon>Bacteria</taxon>
        <taxon>Pseudomonadati</taxon>
        <taxon>Pseudomonadota</taxon>
        <taxon>Betaproteobacteria</taxon>
        <taxon>Burkholderiales</taxon>
        <taxon>Sphaerotilaceae</taxon>
        <taxon>Pseudaquabacterium</taxon>
    </lineage>
</organism>
<evidence type="ECO:0000256" key="1">
    <source>
        <dbReference type="SAM" id="Phobius"/>
    </source>
</evidence>
<feature type="transmembrane region" description="Helical" evidence="1">
    <location>
        <begin position="145"/>
        <end position="166"/>
    </location>
</feature>
<protein>
    <submittedName>
        <fullName evidence="2">Uncharacterized protein</fullName>
    </submittedName>
</protein>
<feature type="transmembrane region" description="Helical" evidence="1">
    <location>
        <begin position="97"/>
        <end position="118"/>
    </location>
</feature>
<name>A0ABX2EK57_9BURK</name>
<feature type="transmembrane region" description="Helical" evidence="1">
    <location>
        <begin position="12"/>
        <end position="31"/>
    </location>
</feature>
<gene>
    <name evidence="2" type="ORF">HLB44_18490</name>
</gene>
<comment type="caution">
    <text evidence="2">The sequence shown here is derived from an EMBL/GenBank/DDBJ whole genome shotgun (WGS) entry which is preliminary data.</text>
</comment>
<dbReference type="Proteomes" id="UP000737171">
    <property type="component" value="Unassembled WGS sequence"/>
</dbReference>